<evidence type="ECO:0000259" key="2">
    <source>
        <dbReference type="Pfam" id="PF14285"/>
    </source>
</evidence>
<accession>A0A841Q8U1</accession>
<dbReference type="RefSeq" id="WP_174497360.1">
    <property type="nucleotide sequence ID" value="NZ_CADDWK010000014.1"/>
</dbReference>
<keyword evidence="1" id="KW-0472">Membrane</keyword>
<keyword evidence="1" id="KW-1133">Transmembrane helix</keyword>
<gene>
    <name evidence="3" type="ORF">HNQ94_003294</name>
</gene>
<dbReference type="EMBL" id="JACHGH010000012">
    <property type="protein sequence ID" value="MBB6454805.1"/>
    <property type="molecule type" value="Genomic_DNA"/>
</dbReference>
<sequence length="157" mass="18678">MRKYVVMTLFIVFIFLIYMYFSNSQENYKAMEYDKIEDAVEKLSFEAMTPTFVPNNVEKVKAYIHVYNNIQTLFEIQYQNENNEQVFWLYASESEELYLSEDEQWERVDLQGTEGHFTVSLETNTSKLLWLMNGIEYSVQSKILGKEELIKIAQSIQ</sequence>
<comment type="caution">
    <text evidence="3">The sequence shown here is derived from an EMBL/GenBank/DDBJ whole genome shotgun (WGS) entry which is preliminary data.</text>
</comment>
<dbReference type="PANTHER" id="PTHR37507">
    <property type="entry name" value="SPORULATION PROTEIN YDCC"/>
    <property type="match status" value="1"/>
</dbReference>
<reference evidence="3 4" key="1">
    <citation type="submission" date="2020-08" db="EMBL/GenBank/DDBJ databases">
        <title>Genomic Encyclopedia of Type Strains, Phase IV (KMG-IV): sequencing the most valuable type-strain genomes for metagenomic binning, comparative biology and taxonomic classification.</title>
        <authorList>
            <person name="Goeker M."/>
        </authorList>
    </citation>
    <scope>NUCLEOTIDE SEQUENCE [LARGE SCALE GENOMIC DNA]</scope>
    <source>
        <strain evidence="3 4">DSM 19612</strain>
    </source>
</reference>
<dbReference type="AlphaFoldDB" id="A0A841Q8U1"/>
<dbReference type="PANTHER" id="PTHR37507:SF2">
    <property type="entry name" value="SPORULATION PROTEIN YDCC"/>
    <property type="match status" value="1"/>
</dbReference>
<organism evidence="3 4">
    <name type="scientific">Salirhabdus euzebyi</name>
    <dbReference type="NCBI Taxonomy" id="394506"/>
    <lineage>
        <taxon>Bacteria</taxon>
        <taxon>Bacillati</taxon>
        <taxon>Bacillota</taxon>
        <taxon>Bacilli</taxon>
        <taxon>Bacillales</taxon>
        <taxon>Bacillaceae</taxon>
        <taxon>Salirhabdus</taxon>
    </lineage>
</organism>
<protein>
    <recommendedName>
        <fullName evidence="2">DUF4367 domain-containing protein</fullName>
    </recommendedName>
</protein>
<name>A0A841Q8U1_9BACI</name>
<dbReference type="Pfam" id="PF14285">
    <property type="entry name" value="DUF4367"/>
    <property type="match status" value="1"/>
</dbReference>
<keyword evidence="1" id="KW-0812">Transmembrane</keyword>
<keyword evidence="4" id="KW-1185">Reference proteome</keyword>
<proteinExistence type="predicted"/>
<dbReference type="Proteomes" id="UP000581688">
    <property type="component" value="Unassembled WGS sequence"/>
</dbReference>
<evidence type="ECO:0000313" key="3">
    <source>
        <dbReference type="EMBL" id="MBB6454805.1"/>
    </source>
</evidence>
<evidence type="ECO:0000313" key="4">
    <source>
        <dbReference type="Proteomes" id="UP000581688"/>
    </source>
</evidence>
<feature type="transmembrane region" description="Helical" evidence="1">
    <location>
        <begin position="5"/>
        <end position="21"/>
    </location>
</feature>
<evidence type="ECO:0000256" key="1">
    <source>
        <dbReference type="SAM" id="Phobius"/>
    </source>
</evidence>
<dbReference type="InterPro" id="IPR052944">
    <property type="entry name" value="Sporulation_related"/>
</dbReference>
<dbReference type="InterPro" id="IPR025377">
    <property type="entry name" value="DUF4367"/>
</dbReference>
<feature type="domain" description="DUF4367" evidence="2">
    <location>
        <begin position="49"/>
        <end position="156"/>
    </location>
</feature>